<organism evidence="1 2">
    <name type="scientific">Methylobacterium trifolii</name>
    <dbReference type="NCBI Taxonomy" id="1003092"/>
    <lineage>
        <taxon>Bacteria</taxon>
        <taxon>Pseudomonadati</taxon>
        <taxon>Pseudomonadota</taxon>
        <taxon>Alphaproteobacteria</taxon>
        <taxon>Hyphomicrobiales</taxon>
        <taxon>Methylobacteriaceae</taxon>
        <taxon>Methylobacterium</taxon>
    </lineage>
</organism>
<dbReference type="RefSeq" id="WP_238180792.1">
    <property type="nucleotide sequence ID" value="NZ_BPRB01000011.1"/>
</dbReference>
<comment type="caution">
    <text evidence="1">The sequence shown here is derived from an EMBL/GenBank/DDBJ whole genome shotgun (WGS) entry which is preliminary data.</text>
</comment>
<reference evidence="1" key="1">
    <citation type="journal article" date="2021" name="Front. Microbiol.">
        <title>Comprehensive Comparative Genomics and Phenotyping of Methylobacterium Species.</title>
        <authorList>
            <person name="Alessa O."/>
            <person name="Ogura Y."/>
            <person name="Fujitani Y."/>
            <person name="Takami H."/>
            <person name="Hayashi T."/>
            <person name="Sahin N."/>
            <person name="Tani A."/>
        </authorList>
    </citation>
    <scope>NUCLEOTIDE SEQUENCE</scope>
    <source>
        <strain evidence="1">DSM 23632</strain>
    </source>
</reference>
<keyword evidence="2" id="KW-1185">Reference proteome</keyword>
<dbReference type="EMBL" id="BPRB01000011">
    <property type="protein sequence ID" value="GJE58158.1"/>
    <property type="molecule type" value="Genomic_DNA"/>
</dbReference>
<evidence type="ECO:0000313" key="2">
    <source>
        <dbReference type="Proteomes" id="UP001055057"/>
    </source>
</evidence>
<protein>
    <recommendedName>
        <fullName evidence="3">HTH cro/C1-type domain-containing protein</fullName>
    </recommendedName>
</protein>
<evidence type="ECO:0008006" key="3">
    <source>
        <dbReference type="Google" id="ProtNLM"/>
    </source>
</evidence>
<reference evidence="1" key="2">
    <citation type="submission" date="2021-08" db="EMBL/GenBank/DDBJ databases">
        <authorList>
            <person name="Tani A."/>
            <person name="Ola A."/>
            <person name="Ogura Y."/>
            <person name="Katsura K."/>
            <person name="Hayashi T."/>
        </authorList>
    </citation>
    <scope>NUCLEOTIDE SEQUENCE</scope>
    <source>
        <strain evidence="1">DSM 23632</strain>
    </source>
</reference>
<evidence type="ECO:0000313" key="1">
    <source>
        <dbReference type="EMBL" id="GJE58158.1"/>
    </source>
</evidence>
<proteinExistence type="predicted"/>
<dbReference type="Proteomes" id="UP001055057">
    <property type="component" value="Unassembled WGS sequence"/>
</dbReference>
<name>A0ABQ4TTZ6_9HYPH</name>
<gene>
    <name evidence="1" type="ORF">MPOCJGCO_0236</name>
</gene>
<sequence length="90" mass="9512">MVSLLREGAGTTAALGTRQLMMTKDQLAAELKRIATSQISDITRAVKEGQKSIALNEVRDMARRLDLLADAFHPRAPSPVEAAPAVAGAA</sequence>
<accession>A0ABQ4TTZ6</accession>